<name>A0A0F9BA04_9ZZZZ</name>
<evidence type="ECO:0000256" key="2">
    <source>
        <dbReference type="ARBA" id="ARBA00023157"/>
    </source>
</evidence>
<feature type="non-terminal residue" evidence="4">
    <location>
        <position position="421"/>
    </location>
</feature>
<proteinExistence type="predicted"/>
<evidence type="ECO:0000259" key="3">
    <source>
        <dbReference type="SMART" id="SM00560"/>
    </source>
</evidence>
<dbReference type="InterPro" id="IPR013320">
    <property type="entry name" value="ConA-like_dom_sf"/>
</dbReference>
<dbReference type="SMART" id="SM00560">
    <property type="entry name" value="LamGL"/>
    <property type="match status" value="1"/>
</dbReference>
<dbReference type="AlphaFoldDB" id="A0A0F9BA04"/>
<feature type="non-terminal residue" evidence="4">
    <location>
        <position position="1"/>
    </location>
</feature>
<feature type="domain" description="LamG-like jellyroll fold" evidence="3">
    <location>
        <begin position="174"/>
        <end position="307"/>
    </location>
</feature>
<organism evidence="4">
    <name type="scientific">marine sediment metagenome</name>
    <dbReference type="NCBI Taxonomy" id="412755"/>
    <lineage>
        <taxon>unclassified sequences</taxon>
        <taxon>metagenomes</taxon>
        <taxon>ecological metagenomes</taxon>
    </lineage>
</organism>
<sequence length="421" mass="44208">KAGSLTTTGNLFLGAGNITTSGQINLTGASTNIITATNVNGDLRLGAGGGTNDFKIDKNGNVDVFENLTIGGTATGIAPTVDLHLATKKYVDDNDYWDRTGTVLKPETAGDEVHIEAATNNKLSKWKKIAANNLMNLKDNVVSLGGEASGLNFNAGGGAEYVSIGATNVFDGLGALSISVWVKLTTASGFDNILTQHNGFPNSVFFFGLKDGKITAGLNTSGSFEESVTAVSTGVWTHVGWTFDGTNYKYYINGSHLTGEDDLSSPDTTTGTVDVSLLIGKQQNSSTNDFDGVMDELAIWSRTLTDDDMADLYAAGAGFYINKADNFPTSGTSQGLNQLGNWKFNEATGTLAADSSDSGLDGTLTDMEEADWVAGKISIPGSNKEIKVIQSRDGKSAGEFGAEEFGDDDVRATINGKTIRF</sequence>
<evidence type="ECO:0000256" key="1">
    <source>
        <dbReference type="ARBA" id="ARBA00022729"/>
    </source>
</evidence>
<keyword evidence="1" id="KW-0732">Signal</keyword>
<gene>
    <name evidence="4" type="ORF">LCGC14_2752330</name>
</gene>
<comment type="caution">
    <text evidence="4">The sequence shown here is derived from an EMBL/GenBank/DDBJ whole genome shotgun (WGS) entry which is preliminary data.</text>
</comment>
<evidence type="ECO:0000313" key="4">
    <source>
        <dbReference type="EMBL" id="KKK87529.1"/>
    </source>
</evidence>
<keyword evidence="2" id="KW-1015">Disulfide bond</keyword>
<dbReference type="InterPro" id="IPR006558">
    <property type="entry name" value="LamG-like"/>
</dbReference>
<dbReference type="SUPFAM" id="SSF49899">
    <property type="entry name" value="Concanavalin A-like lectins/glucanases"/>
    <property type="match status" value="1"/>
</dbReference>
<dbReference type="Pfam" id="PF13385">
    <property type="entry name" value="Laminin_G_3"/>
    <property type="match status" value="1"/>
</dbReference>
<protein>
    <recommendedName>
        <fullName evidence="3">LamG-like jellyroll fold domain-containing protein</fullName>
    </recommendedName>
</protein>
<accession>A0A0F9BA04</accession>
<dbReference type="Gene3D" id="2.60.120.200">
    <property type="match status" value="1"/>
</dbReference>
<reference evidence="4" key="1">
    <citation type="journal article" date="2015" name="Nature">
        <title>Complex archaea that bridge the gap between prokaryotes and eukaryotes.</title>
        <authorList>
            <person name="Spang A."/>
            <person name="Saw J.H."/>
            <person name="Jorgensen S.L."/>
            <person name="Zaremba-Niedzwiedzka K."/>
            <person name="Martijn J."/>
            <person name="Lind A.E."/>
            <person name="van Eijk R."/>
            <person name="Schleper C."/>
            <person name="Guy L."/>
            <person name="Ettema T.J."/>
        </authorList>
    </citation>
    <scope>NUCLEOTIDE SEQUENCE</scope>
</reference>
<dbReference type="EMBL" id="LAZR01050358">
    <property type="protein sequence ID" value="KKK87529.1"/>
    <property type="molecule type" value="Genomic_DNA"/>
</dbReference>